<proteinExistence type="inferred from homology"/>
<feature type="binding site" evidence="5">
    <location>
        <position position="132"/>
    </location>
    <ligand>
        <name>FMN</name>
        <dbReference type="ChEBI" id="CHEBI:58210"/>
    </ligand>
</feature>
<name>A0A7U4QMK5_DESA2</name>
<dbReference type="EC" id="2.5.1.129" evidence="5"/>
<dbReference type="PANTHER" id="PTHR43374">
    <property type="entry name" value="FLAVIN PRENYLTRANSFERASE"/>
    <property type="match status" value="1"/>
</dbReference>
<keyword evidence="1 5" id="KW-0637">Prenyltransferase</keyword>
<comment type="caution">
    <text evidence="5">Lacks conserved residue(s) required for the propagation of feature annotation.</text>
</comment>
<dbReference type="EMBL" id="CP013015">
    <property type="protein sequence ID" value="AMM42120.1"/>
    <property type="molecule type" value="Genomic_DNA"/>
</dbReference>
<dbReference type="Pfam" id="PF02441">
    <property type="entry name" value="Flavoprotein"/>
    <property type="match status" value="1"/>
</dbReference>
<feature type="binding site" evidence="5">
    <location>
        <begin position="97"/>
        <end position="100"/>
    </location>
    <ligand>
        <name>FMN</name>
        <dbReference type="ChEBI" id="CHEBI:58210"/>
    </ligand>
</feature>
<keyword evidence="6" id="KW-0812">Transmembrane</keyword>
<keyword evidence="2 5" id="KW-0285">Flavoprotein</keyword>
<dbReference type="HAMAP" id="MF_01984">
    <property type="entry name" value="ubiX_pad"/>
    <property type="match status" value="1"/>
</dbReference>
<evidence type="ECO:0000313" key="8">
    <source>
        <dbReference type="EMBL" id="AMM42120.1"/>
    </source>
</evidence>
<organism evidence="8 9">
    <name type="scientific">Desulfofervidus auxilii</name>
    <dbReference type="NCBI Taxonomy" id="1621989"/>
    <lineage>
        <taxon>Bacteria</taxon>
        <taxon>Pseudomonadati</taxon>
        <taxon>Thermodesulfobacteriota</taxon>
        <taxon>Candidatus Desulfofervidia</taxon>
        <taxon>Candidatus Desulfofervidales</taxon>
        <taxon>Candidatus Desulfofervidaceae</taxon>
        <taxon>Candidatus Desulfofervidus</taxon>
    </lineage>
</organism>
<dbReference type="InterPro" id="IPR004507">
    <property type="entry name" value="UbiX-like"/>
</dbReference>
<dbReference type="GO" id="GO:0016831">
    <property type="term" value="F:carboxy-lyase activity"/>
    <property type="evidence" value="ECO:0007669"/>
    <property type="project" value="TreeGrafter"/>
</dbReference>
<feature type="binding site" evidence="5">
    <location>
        <position position="162"/>
    </location>
    <ligand>
        <name>dimethylallyl phosphate</name>
        <dbReference type="ChEBI" id="CHEBI:88052"/>
    </ligand>
</feature>
<dbReference type="Gene3D" id="3.40.50.1950">
    <property type="entry name" value="Flavin prenyltransferase-like"/>
    <property type="match status" value="1"/>
</dbReference>
<dbReference type="AlphaFoldDB" id="A0A7U4QMK5"/>
<dbReference type="RefSeq" id="WP_066065746.1">
    <property type="nucleotide sequence ID" value="NZ_CP013015.1"/>
</dbReference>
<feature type="binding site" evidence="5">
    <location>
        <position position="46"/>
    </location>
    <ligand>
        <name>FMN</name>
        <dbReference type="ChEBI" id="CHEBI:58210"/>
    </ligand>
</feature>
<evidence type="ECO:0000256" key="3">
    <source>
        <dbReference type="ARBA" id="ARBA00022643"/>
    </source>
</evidence>
<comment type="function">
    <text evidence="5">Flavin prenyltransferase that catalyzes the synthesis of the prenylated FMN cofactor (prenyl-FMN) for 4-hydroxy-3-polyprenylbenzoic acid decarboxylase UbiD. The prenyltransferase is metal-independent and links a dimethylallyl moiety from dimethylallyl monophosphate (DMAP) to the flavin N5 and C6 atoms of FMN.</text>
</comment>
<dbReference type="InterPro" id="IPR036551">
    <property type="entry name" value="Flavin_trans-like"/>
</dbReference>
<keyword evidence="3 5" id="KW-0288">FMN</keyword>
<dbReference type="NCBIfam" id="NF004685">
    <property type="entry name" value="PRK06029.1"/>
    <property type="match status" value="1"/>
</dbReference>
<reference evidence="8 9" key="1">
    <citation type="submission" date="2015-10" db="EMBL/GenBank/DDBJ databases">
        <title>Candidatus Desulfofervidus auxilii, a hydrogenotrophic sulfate-reducing bacterium involved in the thermophilic anaerobic oxidation of methane.</title>
        <authorList>
            <person name="Krukenberg V."/>
            <person name="Richter M."/>
            <person name="Wegener G."/>
        </authorList>
    </citation>
    <scope>NUCLEOTIDE SEQUENCE [LARGE SCALE GENOMIC DNA]</scope>
    <source>
        <strain evidence="8 9">HS1</strain>
    </source>
</reference>
<gene>
    <name evidence="5" type="primary">ubiX</name>
    <name evidence="8" type="ORF">HS1_002338</name>
</gene>
<dbReference type="KEGG" id="daw:HS1_002338"/>
<dbReference type="Proteomes" id="UP000070560">
    <property type="component" value="Chromosome"/>
</dbReference>
<feature type="transmembrane region" description="Helical" evidence="6">
    <location>
        <begin position="12"/>
        <end position="31"/>
    </location>
</feature>
<keyword evidence="6" id="KW-0472">Membrane</keyword>
<keyword evidence="6" id="KW-1133">Transmembrane helix</keyword>
<evidence type="ECO:0000259" key="7">
    <source>
        <dbReference type="Pfam" id="PF02441"/>
    </source>
</evidence>
<protein>
    <recommendedName>
        <fullName evidence="5">Flavin prenyltransferase UbiX</fullName>
        <ecNumber evidence="5">2.5.1.129</ecNumber>
    </recommendedName>
</protein>
<feature type="binding site" evidence="5">
    <location>
        <position position="178"/>
    </location>
    <ligand>
        <name>dimethylallyl phosphate</name>
        <dbReference type="ChEBI" id="CHEBI:88052"/>
    </ligand>
</feature>
<keyword evidence="4 5" id="KW-0808">Transferase</keyword>
<sequence length="200" mass="22310">MSNKNLTTQDKSRYILAITGASGVIYAKTLIEYFYKNKLPLTCLVSHIGEKVWEWEIGSSISETLPSEITIYFENDWWSPVASGSVKAKAMVIMPCSMGTLAAIAHGLAKNVIIRVADVMFKEKRPLILVPRETPLNIIHLKNMLTLAEAGATILPAMPGFYHKPNTVQALVNFVVARVLDHLGLVHNLMQSWEELFKQS</sequence>
<dbReference type="NCBIfam" id="TIGR00421">
    <property type="entry name" value="ubiX_pad"/>
    <property type="match status" value="1"/>
</dbReference>
<dbReference type="PANTHER" id="PTHR43374:SF1">
    <property type="entry name" value="FLAVIN PRENYLTRANSFERASE PAD1, MITOCHONDRIAL"/>
    <property type="match status" value="1"/>
</dbReference>
<evidence type="ECO:0000313" key="9">
    <source>
        <dbReference type="Proteomes" id="UP000070560"/>
    </source>
</evidence>
<keyword evidence="9" id="KW-1185">Reference proteome</keyword>
<feature type="domain" description="Flavoprotein" evidence="7">
    <location>
        <begin position="13"/>
        <end position="183"/>
    </location>
</feature>
<evidence type="ECO:0000256" key="1">
    <source>
        <dbReference type="ARBA" id="ARBA00022602"/>
    </source>
</evidence>
<keyword evidence="8" id="KW-0456">Lyase</keyword>
<evidence type="ECO:0000256" key="2">
    <source>
        <dbReference type="ARBA" id="ARBA00022630"/>
    </source>
</evidence>
<dbReference type="SUPFAM" id="SSF52507">
    <property type="entry name" value="Homo-oligomeric flavin-containing Cys decarboxylases, HFCD"/>
    <property type="match status" value="1"/>
</dbReference>
<dbReference type="GO" id="GO:0106141">
    <property type="term" value="F:flavin prenyltransferase activity"/>
    <property type="evidence" value="ECO:0007669"/>
    <property type="project" value="UniProtKB-EC"/>
</dbReference>
<evidence type="ECO:0000256" key="6">
    <source>
        <dbReference type="SAM" id="Phobius"/>
    </source>
</evidence>
<accession>A0A7U4QMK5</accession>
<comment type="catalytic activity">
    <reaction evidence="5">
        <text>dimethylallyl phosphate + FMNH2 = prenylated FMNH2 + phosphate</text>
        <dbReference type="Rhea" id="RHEA:37743"/>
        <dbReference type="ChEBI" id="CHEBI:43474"/>
        <dbReference type="ChEBI" id="CHEBI:57618"/>
        <dbReference type="ChEBI" id="CHEBI:87467"/>
        <dbReference type="ChEBI" id="CHEBI:88052"/>
        <dbReference type="EC" id="2.5.1.129"/>
    </reaction>
</comment>
<evidence type="ECO:0000256" key="4">
    <source>
        <dbReference type="ARBA" id="ARBA00022679"/>
    </source>
</evidence>
<feature type="binding site" evidence="5">
    <location>
        <begin position="20"/>
        <end position="22"/>
    </location>
    <ligand>
        <name>FMN</name>
        <dbReference type="ChEBI" id="CHEBI:58210"/>
    </ligand>
</feature>
<dbReference type="InterPro" id="IPR003382">
    <property type="entry name" value="Flavoprotein"/>
</dbReference>
<dbReference type="OrthoDB" id="9781577at2"/>
<comment type="similarity">
    <text evidence="5">Belongs to the UbiX/PAD1 family.</text>
</comment>
<evidence type="ECO:0000256" key="5">
    <source>
        <dbReference type="HAMAP-Rule" id="MF_01984"/>
    </source>
</evidence>